<proteinExistence type="predicted"/>
<evidence type="ECO:0000256" key="1">
    <source>
        <dbReference type="SAM" id="Phobius"/>
    </source>
</evidence>
<sequence length="164" mass="19303">MEEKKFDVKPNTPVGIFLAILALMGVYYLYKFIYGFMTAASFWVYIVFLAGMFYYFLGCRPYQYIVSNKEVIKKKRLFPASHLDLLKAENITDAVPRMADLITRPHAIEIYDENKKRYKYFPKDVEGFTGAVLAQNKRIHCNVAAYTDHHRTIKKRARRDRRKA</sequence>
<dbReference type="RefSeq" id="WP_125118378.1">
    <property type="nucleotide sequence ID" value="NZ_AP019309.1"/>
</dbReference>
<dbReference type="EMBL" id="AP019309">
    <property type="protein sequence ID" value="BBH25428.1"/>
    <property type="molecule type" value="Genomic_DNA"/>
</dbReference>
<keyword evidence="1" id="KW-0812">Transmembrane</keyword>
<accession>A0A3G9JMJ4</accession>
<evidence type="ECO:0000313" key="2">
    <source>
        <dbReference type="EMBL" id="BBH25428.1"/>
    </source>
</evidence>
<protein>
    <submittedName>
        <fullName evidence="2">Uncharacterized protein</fullName>
    </submittedName>
</protein>
<name>A0A3G9JMJ4_9FIRM</name>
<dbReference type="AlphaFoldDB" id="A0A3G9JMJ4"/>
<dbReference type="Proteomes" id="UP000268059">
    <property type="component" value="Chromosome"/>
</dbReference>
<reference evidence="2 3" key="1">
    <citation type="submission" date="2018-11" db="EMBL/GenBank/DDBJ databases">
        <title>Novel Erysipelotrichaceae bacterium isolated from small intestine of a swine.</title>
        <authorList>
            <person name="Kim J.S."/>
            <person name="Choe H."/>
            <person name="Lee Y.R."/>
            <person name="Kim K.M."/>
            <person name="Park D.S."/>
        </authorList>
    </citation>
    <scope>NUCLEOTIDE SEQUENCE [LARGE SCALE GENOMIC DNA]</scope>
    <source>
        <strain evidence="2 3">SG0102</strain>
    </source>
</reference>
<dbReference type="InParanoid" id="A0A3G9JMJ4"/>
<keyword evidence="1" id="KW-1133">Transmembrane helix</keyword>
<evidence type="ECO:0000313" key="3">
    <source>
        <dbReference type="Proteomes" id="UP000268059"/>
    </source>
</evidence>
<dbReference type="OrthoDB" id="1643947at2"/>
<gene>
    <name evidence="2" type="ORF">SG0102_03620</name>
</gene>
<feature type="transmembrane region" description="Helical" evidence="1">
    <location>
        <begin position="36"/>
        <end position="57"/>
    </location>
</feature>
<keyword evidence="3" id="KW-1185">Reference proteome</keyword>
<dbReference type="KEGG" id="ebm:SG0102_03620"/>
<organism evidence="2 3">
    <name type="scientific">Intestinibaculum porci</name>
    <dbReference type="NCBI Taxonomy" id="2487118"/>
    <lineage>
        <taxon>Bacteria</taxon>
        <taxon>Bacillati</taxon>
        <taxon>Bacillota</taxon>
        <taxon>Erysipelotrichia</taxon>
        <taxon>Erysipelotrichales</taxon>
        <taxon>Erysipelotrichaceae</taxon>
        <taxon>Intestinibaculum</taxon>
    </lineage>
</organism>
<keyword evidence="1" id="KW-0472">Membrane</keyword>
<feature type="transmembrane region" description="Helical" evidence="1">
    <location>
        <begin position="12"/>
        <end position="30"/>
    </location>
</feature>